<accession>A0A6A7BAH6</accession>
<keyword evidence="1" id="KW-0479">Metal-binding</keyword>
<feature type="region of interest" description="Disordered" evidence="2">
    <location>
        <begin position="22"/>
        <end position="49"/>
    </location>
</feature>
<dbReference type="PANTHER" id="PTHR11474:SF116">
    <property type="entry name" value="TYROSINASE"/>
    <property type="match status" value="1"/>
</dbReference>
<dbReference type="GO" id="GO:0016491">
    <property type="term" value="F:oxidoreductase activity"/>
    <property type="evidence" value="ECO:0007669"/>
    <property type="project" value="InterPro"/>
</dbReference>
<dbReference type="Pfam" id="PF00264">
    <property type="entry name" value="Tyrosinase"/>
    <property type="match status" value="1"/>
</dbReference>
<dbReference type="AlphaFoldDB" id="A0A6A7BAH6"/>
<dbReference type="Gene3D" id="1.10.1280.10">
    <property type="entry name" value="Di-copper center containing domain from catechol oxidase"/>
    <property type="match status" value="1"/>
</dbReference>
<sequence>MRFSSSLALTLLAGTLSNALPAPQDASTSTIEPSDLPTEASSDPAEASDQLAQLAEFAQQQANTTLQDSSSKRSTCNIFNVAVRREWGALSKPERKAYTDAVLCLQSKKTKTPASLIPGARSRFDDWVGTHINQTLEIHYTGTFLAWHRYFTWQYEQALRNECGYKGYQPYWDWAKTAATGLEKSPILDGSATSMSGNGEFIPGRGNVILGGNGLPEIPIPAGSGGGCVKAGPFKNMKVNLGPVSLGLTDGTTVSNGDGLSYNPRCLKRDLTDYTNKRWADASGVASLILENKDIESFQMTMQGVPGSGNIGVHGGGHYSMGGDPGRDLFTSPGDPLFYLHHGMIDRVWWIWQQLDRKTRTGQSGISGTGTFLNAPPSPNTTLSTPINLGFAAGPPVTMADLMETTDGPMCYIYV</sequence>
<keyword evidence="7" id="KW-1185">Reference proteome</keyword>
<dbReference type="PANTHER" id="PTHR11474">
    <property type="entry name" value="TYROSINASE FAMILY MEMBER"/>
    <property type="match status" value="1"/>
</dbReference>
<evidence type="ECO:0000256" key="3">
    <source>
        <dbReference type="SAM" id="SignalP"/>
    </source>
</evidence>
<name>A0A6A7BAH6_9PLEO</name>
<dbReference type="OrthoDB" id="6132182at2759"/>
<feature type="domain" description="Tyrosinase copper-binding" evidence="4">
    <location>
        <begin position="139"/>
        <end position="156"/>
    </location>
</feature>
<dbReference type="InterPro" id="IPR050316">
    <property type="entry name" value="Tyrosinase/Hemocyanin"/>
</dbReference>
<dbReference type="Proteomes" id="UP000799423">
    <property type="component" value="Unassembled WGS sequence"/>
</dbReference>
<organism evidence="6 7">
    <name type="scientific">Plenodomus tracheiphilus IPT5</name>
    <dbReference type="NCBI Taxonomy" id="1408161"/>
    <lineage>
        <taxon>Eukaryota</taxon>
        <taxon>Fungi</taxon>
        <taxon>Dikarya</taxon>
        <taxon>Ascomycota</taxon>
        <taxon>Pezizomycotina</taxon>
        <taxon>Dothideomycetes</taxon>
        <taxon>Pleosporomycetidae</taxon>
        <taxon>Pleosporales</taxon>
        <taxon>Pleosporineae</taxon>
        <taxon>Leptosphaeriaceae</taxon>
        <taxon>Plenodomus</taxon>
    </lineage>
</organism>
<evidence type="ECO:0000259" key="5">
    <source>
        <dbReference type="PROSITE" id="PS00498"/>
    </source>
</evidence>
<evidence type="ECO:0000256" key="1">
    <source>
        <dbReference type="ARBA" id="ARBA00022723"/>
    </source>
</evidence>
<dbReference type="InterPro" id="IPR008922">
    <property type="entry name" value="Di-copper_centre_dom_sf"/>
</dbReference>
<reference evidence="6" key="1">
    <citation type="submission" date="2020-01" db="EMBL/GenBank/DDBJ databases">
        <authorList>
            <consortium name="DOE Joint Genome Institute"/>
            <person name="Haridas S."/>
            <person name="Albert R."/>
            <person name="Binder M."/>
            <person name="Bloem J."/>
            <person name="Labutti K."/>
            <person name="Salamov A."/>
            <person name="Andreopoulos B."/>
            <person name="Baker S.E."/>
            <person name="Barry K."/>
            <person name="Bills G."/>
            <person name="Bluhm B.H."/>
            <person name="Cannon C."/>
            <person name="Castanera R."/>
            <person name="Culley D.E."/>
            <person name="Daum C."/>
            <person name="Ezra D."/>
            <person name="Gonzalez J.B."/>
            <person name="Henrissat B."/>
            <person name="Kuo A."/>
            <person name="Liang C."/>
            <person name="Lipzen A."/>
            <person name="Lutzoni F."/>
            <person name="Magnuson J."/>
            <person name="Mondo S."/>
            <person name="Nolan M."/>
            <person name="Ohm R."/>
            <person name="Pangilinan J."/>
            <person name="Park H.-J."/>
            <person name="Ramirez L."/>
            <person name="Alfaro M."/>
            <person name="Sun H."/>
            <person name="Tritt A."/>
            <person name="Yoshinaga Y."/>
            <person name="Zwiers L.-H."/>
            <person name="Turgeon B.G."/>
            <person name="Goodwin S.B."/>
            <person name="Spatafora J.W."/>
            <person name="Crous P.W."/>
            <person name="Grigoriev I.V."/>
        </authorList>
    </citation>
    <scope>NUCLEOTIDE SEQUENCE</scope>
    <source>
        <strain evidence="6">IPT5</strain>
    </source>
</reference>
<proteinExistence type="predicted"/>
<protein>
    <submittedName>
        <fullName evidence="6">Di-copper centre-containing protein</fullName>
    </submittedName>
</protein>
<evidence type="ECO:0000256" key="2">
    <source>
        <dbReference type="SAM" id="MobiDB-lite"/>
    </source>
</evidence>
<dbReference type="PROSITE" id="PS00497">
    <property type="entry name" value="TYROSINASE_1"/>
    <property type="match status" value="1"/>
</dbReference>
<evidence type="ECO:0000313" key="6">
    <source>
        <dbReference type="EMBL" id="KAF2852353.1"/>
    </source>
</evidence>
<keyword evidence="3" id="KW-0732">Signal</keyword>
<dbReference type="InterPro" id="IPR002227">
    <property type="entry name" value="Tyrosinase_Cu-bd"/>
</dbReference>
<dbReference type="SUPFAM" id="SSF48056">
    <property type="entry name" value="Di-copper centre-containing domain"/>
    <property type="match status" value="1"/>
</dbReference>
<dbReference type="PRINTS" id="PR00092">
    <property type="entry name" value="TYROSINASE"/>
</dbReference>
<feature type="chain" id="PRO_5025653285" evidence="3">
    <location>
        <begin position="20"/>
        <end position="415"/>
    </location>
</feature>
<dbReference type="PROSITE" id="PS00498">
    <property type="entry name" value="TYROSINASE_2"/>
    <property type="match status" value="1"/>
</dbReference>
<dbReference type="EMBL" id="MU006299">
    <property type="protein sequence ID" value="KAF2852353.1"/>
    <property type="molecule type" value="Genomic_DNA"/>
</dbReference>
<evidence type="ECO:0000313" key="7">
    <source>
        <dbReference type="Proteomes" id="UP000799423"/>
    </source>
</evidence>
<dbReference type="GO" id="GO:0046872">
    <property type="term" value="F:metal ion binding"/>
    <property type="evidence" value="ECO:0007669"/>
    <property type="project" value="UniProtKB-KW"/>
</dbReference>
<gene>
    <name evidence="6" type="ORF">T440DRAFT_516758</name>
</gene>
<evidence type="ECO:0000259" key="4">
    <source>
        <dbReference type="PROSITE" id="PS00497"/>
    </source>
</evidence>
<feature type="domain" description="Tyrosinase copper-binding" evidence="5">
    <location>
        <begin position="335"/>
        <end position="346"/>
    </location>
</feature>
<feature type="signal peptide" evidence="3">
    <location>
        <begin position="1"/>
        <end position="19"/>
    </location>
</feature>